<evidence type="ECO:0000313" key="2">
    <source>
        <dbReference type="EMBL" id="TGK21983.1"/>
    </source>
</evidence>
<feature type="transmembrane region" description="Helical" evidence="1">
    <location>
        <begin position="7"/>
        <end position="24"/>
    </location>
</feature>
<name>A0A4R9GUZ1_9LEPT</name>
<reference evidence="2" key="1">
    <citation type="journal article" date="2019" name="PLoS Negl. Trop. Dis.">
        <title>Revisiting the worldwide diversity of Leptospira species in the environment.</title>
        <authorList>
            <person name="Vincent A.T."/>
            <person name="Schiettekatte O."/>
            <person name="Bourhy P."/>
            <person name="Veyrier F.J."/>
            <person name="Picardeau M."/>
        </authorList>
    </citation>
    <scope>NUCLEOTIDE SEQUENCE [LARGE SCALE GENOMIC DNA]</scope>
    <source>
        <strain evidence="2">SCS5</strain>
    </source>
</reference>
<keyword evidence="1" id="KW-0812">Transmembrane</keyword>
<evidence type="ECO:0000313" key="3">
    <source>
        <dbReference type="Proteomes" id="UP000297855"/>
    </source>
</evidence>
<evidence type="ECO:0000256" key="1">
    <source>
        <dbReference type="SAM" id="Phobius"/>
    </source>
</evidence>
<protein>
    <submittedName>
        <fullName evidence="2">Uncharacterized protein</fullName>
    </submittedName>
</protein>
<proteinExistence type="predicted"/>
<organism evidence="2 3">
    <name type="scientific">Leptospira fluminis</name>
    <dbReference type="NCBI Taxonomy" id="2484979"/>
    <lineage>
        <taxon>Bacteria</taxon>
        <taxon>Pseudomonadati</taxon>
        <taxon>Spirochaetota</taxon>
        <taxon>Spirochaetia</taxon>
        <taxon>Leptospirales</taxon>
        <taxon>Leptospiraceae</taxon>
        <taxon>Leptospira</taxon>
    </lineage>
</organism>
<dbReference type="AlphaFoldDB" id="A0A4R9GUZ1"/>
<keyword evidence="1" id="KW-0472">Membrane</keyword>
<dbReference type="RefSeq" id="WP_135811926.1">
    <property type="nucleotide sequence ID" value="NZ_RQEV01000002.1"/>
</dbReference>
<dbReference type="OrthoDB" id="330541at2"/>
<keyword evidence="3" id="KW-1185">Reference proteome</keyword>
<gene>
    <name evidence="2" type="ORF">EHO61_01750</name>
</gene>
<dbReference type="Proteomes" id="UP000297855">
    <property type="component" value="Unassembled WGS sequence"/>
</dbReference>
<keyword evidence="1" id="KW-1133">Transmembrane helix</keyword>
<sequence>MSIYRRLSWISLILGVWIFYGPLFPQEYIYEKDCFSIKNNESLKGLSMLRPYDLFPARLVASDSDDKSEGMAWSTSYFPNPFNVPLLKARPKGGEKEIEWVRQTCAFNAYRVQDKWSSTFWCTGQGKAIGEVVASDIDIDRSIFYILPGNIQGKFKKYFAYSRPHEIDVHYLVPKNVGKGVGRGTIFSDFVYLGKQRVELPDKPGYQKIEIKNYKEIVEFANKFKNTRLSGNYIVVAIEFISIYEGNDPKLKEHTCVSEITNFLKDSEYEKYNNLK</sequence>
<comment type="caution">
    <text evidence="2">The sequence shown here is derived from an EMBL/GenBank/DDBJ whole genome shotgun (WGS) entry which is preliminary data.</text>
</comment>
<dbReference type="EMBL" id="RQEV01000002">
    <property type="protein sequence ID" value="TGK21983.1"/>
    <property type="molecule type" value="Genomic_DNA"/>
</dbReference>
<accession>A0A4R9GUZ1</accession>